<evidence type="ECO:0000313" key="2">
    <source>
        <dbReference type="EMBL" id="CAE7180182.1"/>
    </source>
</evidence>
<dbReference type="EMBL" id="CAJNJQ010002583">
    <property type="protein sequence ID" value="CAE7180182.1"/>
    <property type="molecule type" value="Genomic_DNA"/>
</dbReference>
<proteinExistence type="predicted"/>
<dbReference type="InterPro" id="IPR041168">
    <property type="entry name" value="LodA_N"/>
</dbReference>
<feature type="non-terminal residue" evidence="2">
    <location>
        <position position="1"/>
    </location>
</feature>
<evidence type="ECO:0000313" key="3">
    <source>
        <dbReference type="Proteomes" id="UP000663827"/>
    </source>
</evidence>
<reference evidence="2" key="1">
    <citation type="submission" date="2021-01" db="EMBL/GenBank/DDBJ databases">
        <authorList>
            <person name="Kaushik A."/>
        </authorList>
    </citation>
    <scope>NUCLEOTIDE SEQUENCE</scope>
    <source>
        <strain evidence="2">AG5</strain>
    </source>
</reference>
<protein>
    <recommendedName>
        <fullName evidence="1">L-Lysine epsilon oxidase N-terminal domain-containing protein</fullName>
    </recommendedName>
</protein>
<evidence type="ECO:0000259" key="1">
    <source>
        <dbReference type="Pfam" id="PF17990"/>
    </source>
</evidence>
<dbReference type="Pfam" id="PF17990">
    <property type="entry name" value="LodA_N"/>
    <property type="match status" value="1"/>
</dbReference>
<gene>
    <name evidence="2" type="ORF">RDB_LOCUS115837</name>
</gene>
<name>A0A8H3E188_9AGAM</name>
<dbReference type="AlphaFoldDB" id="A0A8H3E188"/>
<sequence>MASILCRPEEVAFVDIFPPINVARVGDSNEHFIGSEVPGVEPVPVGGFKDKDFKIKKQAARFRVYAYDKDNKLLGELKNSDSYSFKWTAHVANKKASWVIFRGRHKPESWNLRNPDVQGWPQGQEKSYEYTNTRTDLIIDSGERIIEGVNAKDVFLDGQFGNDKEIPLQKDVRLGEL</sequence>
<dbReference type="Proteomes" id="UP000663827">
    <property type="component" value="Unassembled WGS sequence"/>
</dbReference>
<accession>A0A8H3E188</accession>
<feature type="domain" description="L-Lysine epsilon oxidase N-terminal" evidence="1">
    <location>
        <begin position="17"/>
        <end position="177"/>
    </location>
</feature>
<comment type="caution">
    <text evidence="2">The sequence shown here is derived from an EMBL/GenBank/DDBJ whole genome shotgun (WGS) entry which is preliminary data.</text>
</comment>
<organism evidence="2 3">
    <name type="scientific">Rhizoctonia solani</name>
    <dbReference type="NCBI Taxonomy" id="456999"/>
    <lineage>
        <taxon>Eukaryota</taxon>
        <taxon>Fungi</taxon>
        <taxon>Dikarya</taxon>
        <taxon>Basidiomycota</taxon>
        <taxon>Agaricomycotina</taxon>
        <taxon>Agaricomycetes</taxon>
        <taxon>Cantharellales</taxon>
        <taxon>Ceratobasidiaceae</taxon>
        <taxon>Rhizoctonia</taxon>
    </lineage>
</organism>